<feature type="domain" description="Heterokaryon incompatibility" evidence="1">
    <location>
        <begin position="22"/>
        <end position="148"/>
    </location>
</feature>
<dbReference type="EMBL" id="CAUWAG010000019">
    <property type="protein sequence ID" value="CAJ2512256.1"/>
    <property type="molecule type" value="Genomic_DNA"/>
</dbReference>
<keyword evidence="4" id="KW-1185">Reference proteome</keyword>
<feature type="domain" description="DUF8212" evidence="2">
    <location>
        <begin position="236"/>
        <end position="272"/>
    </location>
</feature>
<proteinExistence type="predicted"/>
<accession>A0AAI8VWB8</accession>
<evidence type="ECO:0000259" key="1">
    <source>
        <dbReference type="Pfam" id="PF06985"/>
    </source>
</evidence>
<dbReference type="AlphaFoldDB" id="A0AAI8VWB8"/>
<evidence type="ECO:0000313" key="4">
    <source>
        <dbReference type="Proteomes" id="UP001295740"/>
    </source>
</evidence>
<dbReference type="InterPro" id="IPR058525">
    <property type="entry name" value="DUF8212"/>
</dbReference>
<organism evidence="3 4">
    <name type="scientific">Anthostomella pinea</name>
    <dbReference type="NCBI Taxonomy" id="933095"/>
    <lineage>
        <taxon>Eukaryota</taxon>
        <taxon>Fungi</taxon>
        <taxon>Dikarya</taxon>
        <taxon>Ascomycota</taxon>
        <taxon>Pezizomycotina</taxon>
        <taxon>Sordariomycetes</taxon>
        <taxon>Xylariomycetidae</taxon>
        <taxon>Xylariales</taxon>
        <taxon>Xylariaceae</taxon>
        <taxon>Anthostomella</taxon>
    </lineage>
</organism>
<gene>
    <name evidence="3" type="ORF">KHLLAP_LOCUS12724</name>
</gene>
<reference evidence="3" key="1">
    <citation type="submission" date="2023-10" db="EMBL/GenBank/DDBJ databases">
        <authorList>
            <person name="Hackl T."/>
        </authorList>
    </citation>
    <scope>NUCLEOTIDE SEQUENCE</scope>
</reference>
<dbReference type="PANTHER" id="PTHR10622:SF12">
    <property type="entry name" value="HET DOMAIN-CONTAINING PROTEIN"/>
    <property type="match status" value="1"/>
</dbReference>
<dbReference type="Pfam" id="PF26640">
    <property type="entry name" value="DUF8212"/>
    <property type="match status" value="1"/>
</dbReference>
<comment type="caution">
    <text evidence="3">The sequence shown here is derived from an EMBL/GenBank/DDBJ whole genome shotgun (WGS) entry which is preliminary data.</text>
</comment>
<dbReference type="PANTHER" id="PTHR10622">
    <property type="entry name" value="HET DOMAIN-CONTAINING PROTEIN"/>
    <property type="match status" value="1"/>
</dbReference>
<evidence type="ECO:0000313" key="3">
    <source>
        <dbReference type="EMBL" id="CAJ2512256.1"/>
    </source>
</evidence>
<dbReference type="Proteomes" id="UP001295740">
    <property type="component" value="Unassembled WGS sequence"/>
</dbReference>
<name>A0AAI8VWB8_9PEZI</name>
<dbReference type="Pfam" id="PF06985">
    <property type="entry name" value="HET"/>
    <property type="match status" value="1"/>
</dbReference>
<sequence length="343" mass="39358">MWLINTDTFKLEYVMNHVKGSYAILSHTWEEDEISFQDFQDLRIAKEKAGFAKTQQTVWKAGCMNLKYVWVDTCCIDKSSSAELSEAINSMFRWYTDAAVCYAYLSDFPDRERIAKLHPEADGPHIKRLQSTSFARCRWFERGWTLQELLAPDTVKCYDSDWNLYGTKTTLEEKISRVTRIPVGVLRKSTPLHQVMIARKMSWTANRKTTRLEDTAYCLMGIFDINMALLYGEGVKAFIRLQEEICKQSSDLSLFAWTAPFDDIDPLAPSQAYRGILSASPAEFKSCHTILPYQGRSYQGEFRMPNRGLCLEQLTLRAYHGSISLGLDWYDESTGSAQLAIDL</sequence>
<dbReference type="InterPro" id="IPR010730">
    <property type="entry name" value="HET"/>
</dbReference>
<evidence type="ECO:0000259" key="2">
    <source>
        <dbReference type="Pfam" id="PF26640"/>
    </source>
</evidence>
<protein>
    <submittedName>
        <fullName evidence="3">Uu.00g052710.m01.CDS01</fullName>
    </submittedName>
</protein>